<keyword evidence="1" id="KW-0479">Metal-binding</keyword>
<evidence type="ECO:0000259" key="2">
    <source>
        <dbReference type="PROSITE" id="PS50966"/>
    </source>
</evidence>
<keyword evidence="1" id="KW-0863">Zinc-finger</keyword>
<dbReference type="PANTHER" id="PTHR47526">
    <property type="entry name" value="ATP-DEPENDENT DNA HELICASE"/>
    <property type="match status" value="1"/>
</dbReference>
<proteinExistence type="predicted"/>
<evidence type="ECO:0000313" key="3">
    <source>
        <dbReference type="EnsemblMetazoa" id="Aqu2.1.31645_001"/>
    </source>
</evidence>
<dbReference type="GO" id="GO:0008270">
    <property type="term" value="F:zinc ion binding"/>
    <property type="evidence" value="ECO:0007669"/>
    <property type="project" value="UniProtKB-KW"/>
</dbReference>
<organism evidence="3">
    <name type="scientific">Amphimedon queenslandica</name>
    <name type="common">Sponge</name>
    <dbReference type="NCBI Taxonomy" id="400682"/>
    <lineage>
        <taxon>Eukaryota</taxon>
        <taxon>Metazoa</taxon>
        <taxon>Porifera</taxon>
        <taxon>Demospongiae</taxon>
        <taxon>Heteroscleromorpha</taxon>
        <taxon>Haplosclerida</taxon>
        <taxon>Niphatidae</taxon>
        <taxon>Amphimedon</taxon>
    </lineage>
</organism>
<dbReference type="PROSITE" id="PS50966">
    <property type="entry name" value="ZF_SWIM"/>
    <property type="match status" value="1"/>
</dbReference>
<reference evidence="3" key="1">
    <citation type="submission" date="2017-05" db="UniProtKB">
        <authorList>
            <consortium name="EnsemblMetazoa"/>
        </authorList>
    </citation>
    <scope>IDENTIFICATION</scope>
</reference>
<keyword evidence="1" id="KW-0862">Zinc</keyword>
<dbReference type="EnsemblMetazoa" id="Aqu2.1.31645_001">
    <property type="protein sequence ID" value="Aqu2.1.31645_001"/>
    <property type="gene ID" value="Aqu2.1.31645"/>
</dbReference>
<dbReference type="InParanoid" id="A0A1X7UUJ3"/>
<name>A0A1X7UUJ3_AMPQE</name>
<dbReference type="PANTHER" id="PTHR47526:SF3">
    <property type="entry name" value="PHD-TYPE DOMAIN-CONTAINING PROTEIN"/>
    <property type="match status" value="1"/>
</dbReference>
<dbReference type="InterPro" id="IPR007527">
    <property type="entry name" value="Znf_SWIM"/>
</dbReference>
<sequence>GWVHTVWLFPISGTNNCTLKKVRPSQRTNDKPHEAWVGLKKDAGDIITAHCSCMAGLGETCSHVAALLFKVEAFHRLELGKASCTSLPCVWNQAFTKQTKPSRAHNIPFIKPKHGKSEATLAEERRIVNRRSFESEIPKVGKNLLDALHTCMANSAVFSVVNGYVEDTAINGFITDEHDVNLPKQLFDLYQHCHSELPESRLLVDTTFSKLKVTQLECDFLEKSTRN</sequence>
<protein>
    <recommendedName>
        <fullName evidence="2">SWIM-type domain-containing protein</fullName>
    </recommendedName>
</protein>
<dbReference type="OrthoDB" id="10005682at2759"/>
<dbReference type="AlphaFoldDB" id="A0A1X7UUJ3"/>
<evidence type="ECO:0000256" key="1">
    <source>
        <dbReference type="PROSITE-ProRule" id="PRU00325"/>
    </source>
</evidence>
<accession>A0A1X7UUJ3</accession>
<feature type="domain" description="SWIM-type" evidence="2">
    <location>
        <begin position="35"/>
        <end position="72"/>
    </location>
</feature>